<proteinExistence type="predicted"/>
<organism evidence="1">
    <name type="scientific">uncultured marine virus</name>
    <dbReference type="NCBI Taxonomy" id="186617"/>
    <lineage>
        <taxon>Viruses</taxon>
        <taxon>environmental samples</taxon>
    </lineage>
</organism>
<dbReference type="EMBL" id="KR029586">
    <property type="protein sequence ID" value="AKH46782.1"/>
    <property type="molecule type" value="Genomic_DNA"/>
</dbReference>
<name>A0A0F7L5J0_9VIRU</name>
<protein>
    <submittedName>
        <fullName evidence="1">Uncharacterized protein</fullName>
    </submittedName>
</protein>
<accession>A0A0F7L5J0</accession>
<sequence length="56" mass="6775">MSLSKRQFSFVNLIKPFSWVFQLVRHMFDYLNTIYPEGYTTTKLLIRYHSKPNSTE</sequence>
<evidence type="ECO:0000313" key="1">
    <source>
        <dbReference type="EMBL" id="AKH46782.1"/>
    </source>
</evidence>
<reference evidence="1" key="2">
    <citation type="submission" date="2015-03" db="EMBL/GenBank/DDBJ databases">
        <authorList>
            <person name="Chow C.-E.T."/>
            <person name="Winget D.M."/>
            <person name="White R.A.III."/>
            <person name="Hallam S.J."/>
            <person name="Suttle C.A."/>
        </authorList>
    </citation>
    <scope>NUCLEOTIDE SEQUENCE</scope>
    <source>
        <strain evidence="1">Anoxic2_2</strain>
    </source>
</reference>
<reference evidence="1" key="1">
    <citation type="journal article" date="2015" name="Front. Microbiol.">
        <title>Combining genomic sequencing methods to explore viral diversity and reveal potential virus-host interactions.</title>
        <authorList>
            <person name="Chow C.E."/>
            <person name="Winget D.M."/>
            <person name="White R.A.III."/>
            <person name="Hallam S.J."/>
            <person name="Suttle C.A."/>
        </authorList>
    </citation>
    <scope>NUCLEOTIDE SEQUENCE</scope>
    <source>
        <strain evidence="1">Anoxic2_2</strain>
    </source>
</reference>